<evidence type="ECO:0000256" key="4">
    <source>
        <dbReference type="RuleBase" id="RU361169"/>
    </source>
</evidence>
<evidence type="ECO:0000256" key="2">
    <source>
        <dbReference type="ARBA" id="ARBA00022801"/>
    </source>
</evidence>
<dbReference type="GO" id="GO:0005975">
    <property type="term" value="P:carbohydrate metabolic process"/>
    <property type="evidence" value="ECO:0007669"/>
    <property type="project" value="InterPro"/>
</dbReference>
<dbReference type="InterPro" id="IPR011050">
    <property type="entry name" value="Pectin_lyase_fold/virulence"/>
</dbReference>
<reference evidence="5 6" key="1">
    <citation type="journal article" date="2015" name="Stand. Genomic Sci.">
        <title>Genomic Encyclopedia of Bacterial and Archaeal Type Strains, Phase III: the genomes of soil and plant-associated and newly described type strains.</title>
        <authorList>
            <person name="Whitman W.B."/>
            <person name="Woyke T."/>
            <person name="Klenk H.P."/>
            <person name="Zhou Y."/>
            <person name="Lilburn T.G."/>
            <person name="Beck B.J."/>
            <person name="De Vos P."/>
            <person name="Vandamme P."/>
            <person name="Eisen J.A."/>
            <person name="Garrity G."/>
            <person name="Hugenholtz P."/>
            <person name="Kyrpides N.C."/>
        </authorList>
    </citation>
    <scope>NUCLEOTIDE SEQUENCE [LARGE SCALE GENOMIC DNA]</scope>
    <source>
        <strain evidence="5 6">CGMCC 1.10822</strain>
    </source>
</reference>
<organism evidence="5 6">
    <name type="scientific">Pseudoduganella lurida</name>
    <dbReference type="NCBI Taxonomy" id="1036180"/>
    <lineage>
        <taxon>Bacteria</taxon>
        <taxon>Pseudomonadati</taxon>
        <taxon>Pseudomonadota</taxon>
        <taxon>Betaproteobacteria</taxon>
        <taxon>Burkholderiales</taxon>
        <taxon>Oxalobacteraceae</taxon>
        <taxon>Telluria group</taxon>
        <taxon>Pseudoduganella</taxon>
    </lineage>
</organism>
<name>A0A562R756_9BURK</name>
<gene>
    <name evidence="5" type="ORF">IP91_03016</name>
</gene>
<dbReference type="InterPro" id="IPR000743">
    <property type="entry name" value="Glyco_hydro_28"/>
</dbReference>
<dbReference type="EMBL" id="VLLB01000005">
    <property type="protein sequence ID" value="TWI64250.1"/>
    <property type="molecule type" value="Genomic_DNA"/>
</dbReference>
<evidence type="ECO:0000313" key="6">
    <source>
        <dbReference type="Proteomes" id="UP000318431"/>
    </source>
</evidence>
<dbReference type="Proteomes" id="UP000318431">
    <property type="component" value="Unassembled WGS sequence"/>
</dbReference>
<dbReference type="SUPFAM" id="SSF51126">
    <property type="entry name" value="Pectin lyase-like"/>
    <property type="match status" value="1"/>
</dbReference>
<dbReference type="InterPro" id="IPR051801">
    <property type="entry name" value="GH28_Enzymes"/>
</dbReference>
<protein>
    <submittedName>
        <fullName evidence="5">Polygalacturonase</fullName>
    </submittedName>
</protein>
<keyword evidence="2 4" id="KW-0378">Hydrolase</keyword>
<evidence type="ECO:0000256" key="3">
    <source>
        <dbReference type="ARBA" id="ARBA00023295"/>
    </source>
</evidence>
<comment type="caution">
    <text evidence="5">The sequence shown here is derived from an EMBL/GenBank/DDBJ whole genome shotgun (WGS) entry which is preliminary data.</text>
</comment>
<dbReference type="GO" id="GO:0004650">
    <property type="term" value="F:polygalacturonase activity"/>
    <property type="evidence" value="ECO:0007669"/>
    <property type="project" value="InterPro"/>
</dbReference>
<comment type="similarity">
    <text evidence="1 4">Belongs to the glycosyl hydrolase 28 family.</text>
</comment>
<evidence type="ECO:0000256" key="1">
    <source>
        <dbReference type="ARBA" id="ARBA00008834"/>
    </source>
</evidence>
<sequence length="641" mass="69569">MNNVNRVDANQVNASEVNASRVNDKRRAMMQAASLALAGGGFGIAGGAHAAIADDPWGRAQDITRRLSKPLKFREQDFPITQFGAKPCKVVQVKGWISHDDQEMIGTHAPGSFDCYPAIAAAIAACHKAGGGRVVIPAGNWFVAGPMVLLSNVHVHLKKGANVLFSNQPTDYAKYGEFDCGKKGRLVISRWQSNDCLNFASMVYAYGADNIALTGEDWTSILSGQGGIPFNGKDGDCWWTWKGKNRTINPASQANTPGYKEGQLTQRVPNPLNPMSLKDVAPHLTEEERLHIQGEGDRWRADEQYLPALSEAGVPLAQRVFGLGHMLRPPMIQLIGCTNVLLEGYHVKDTPFWQHHPVHCRNLVIRNVHCNSKGPNSDGFDPEACDTVLVEGCTFDTGDDCIAIKAGKDLDTQYGPSQNIVIQKCIMQSGHGAVTLGSEMAGGIQNVYAQDLVFENIHWATDPLNTAIRLKTNMNRGGYLKNFYVRNVKIPHGVQTSPSFYASLPGSPIESRTVATAAGAVVTFDCDYTPTADTVRTRPPVVQNVQISNVTVGNVEVKKGDKKGQKASCFQAIVILGPVASDYNGPQPMPTVVPVLDVTISDCDFGTPVNTEQPWFLYNVKGLKLNRVKIGGKEYNTTLSA</sequence>
<dbReference type="PROSITE" id="PS00502">
    <property type="entry name" value="POLYGALACTURONASE"/>
    <property type="match status" value="1"/>
</dbReference>
<dbReference type="AlphaFoldDB" id="A0A562R756"/>
<evidence type="ECO:0000313" key="5">
    <source>
        <dbReference type="EMBL" id="TWI64250.1"/>
    </source>
</evidence>
<proteinExistence type="inferred from homology"/>
<keyword evidence="6" id="KW-1185">Reference proteome</keyword>
<dbReference type="Pfam" id="PF00295">
    <property type="entry name" value="Glyco_hydro_28"/>
    <property type="match status" value="1"/>
</dbReference>
<dbReference type="Gene3D" id="2.160.20.10">
    <property type="entry name" value="Single-stranded right-handed beta-helix, Pectin lyase-like"/>
    <property type="match status" value="1"/>
</dbReference>
<keyword evidence="3 4" id="KW-0326">Glycosidase</keyword>
<dbReference type="PANTHER" id="PTHR31339:SF86">
    <property type="entry name" value="PECTATE LYASE SUPERFAMILY PROTEIN DOMAIN-CONTAINING PROTEIN"/>
    <property type="match status" value="1"/>
</dbReference>
<dbReference type="InterPro" id="IPR012334">
    <property type="entry name" value="Pectin_lyas_fold"/>
</dbReference>
<accession>A0A562R756</accession>
<dbReference type="PANTHER" id="PTHR31339">
    <property type="entry name" value="PECTIN LYASE-RELATED"/>
    <property type="match status" value="1"/>
</dbReference>